<dbReference type="EMBL" id="FNUT01000007">
    <property type="protein sequence ID" value="SEG36282.1"/>
    <property type="molecule type" value="Genomic_DNA"/>
</dbReference>
<gene>
    <name evidence="3" type="ORF">SAMN05421877_10730</name>
</gene>
<keyword evidence="4" id="KW-1185">Reference proteome</keyword>
<organism evidence="3 4">
    <name type="scientific">Sphingobacterium lactis</name>
    <dbReference type="NCBI Taxonomy" id="797291"/>
    <lineage>
        <taxon>Bacteria</taxon>
        <taxon>Pseudomonadati</taxon>
        <taxon>Bacteroidota</taxon>
        <taxon>Sphingobacteriia</taxon>
        <taxon>Sphingobacteriales</taxon>
        <taxon>Sphingobacteriaceae</taxon>
        <taxon>Sphingobacterium</taxon>
    </lineage>
</organism>
<reference evidence="4" key="1">
    <citation type="submission" date="2016-10" db="EMBL/GenBank/DDBJ databases">
        <authorList>
            <person name="Varghese N."/>
            <person name="Submissions S."/>
        </authorList>
    </citation>
    <scope>NUCLEOTIDE SEQUENCE [LARGE SCALE GENOMIC DNA]</scope>
    <source>
        <strain evidence="4">DSM 22361</strain>
    </source>
</reference>
<evidence type="ECO:0000256" key="2">
    <source>
        <dbReference type="SAM" id="SignalP"/>
    </source>
</evidence>
<dbReference type="Proteomes" id="UP000236731">
    <property type="component" value="Unassembled WGS sequence"/>
</dbReference>
<dbReference type="RefSeq" id="WP_103906482.1">
    <property type="nucleotide sequence ID" value="NZ_CP049246.1"/>
</dbReference>
<feature type="coiled-coil region" evidence="1">
    <location>
        <begin position="20"/>
        <end position="51"/>
    </location>
</feature>
<keyword evidence="2" id="KW-0732">Signal</keyword>
<evidence type="ECO:0000313" key="3">
    <source>
        <dbReference type="EMBL" id="SEG36282.1"/>
    </source>
</evidence>
<name>A0A1H5ZJ68_9SPHI</name>
<evidence type="ECO:0008006" key="5">
    <source>
        <dbReference type="Google" id="ProtNLM"/>
    </source>
</evidence>
<sequence>MKKLVLILALVFCFSAASRAQGLLDKIEGALNKVENTSNKVDRNAEKANRIGGKLGGLMGKKGAKATTFTVLIEGMKLAELKSLASDLESNKKVAEVKTKYNASGSALTVQFSGDSEDLLNLLKKNSPKITDDTVQAIEDDGISIKVEK</sequence>
<evidence type="ECO:0000256" key="1">
    <source>
        <dbReference type="SAM" id="Coils"/>
    </source>
</evidence>
<accession>A0A1H5ZJ68</accession>
<dbReference type="AlphaFoldDB" id="A0A1H5ZJ68"/>
<feature type="chain" id="PRO_5009291659" description="DUF4252 domain-containing protein" evidence="2">
    <location>
        <begin position="21"/>
        <end position="149"/>
    </location>
</feature>
<keyword evidence="1" id="KW-0175">Coiled coil</keyword>
<protein>
    <recommendedName>
        <fullName evidence="5">DUF4252 domain-containing protein</fullName>
    </recommendedName>
</protein>
<proteinExistence type="predicted"/>
<evidence type="ECO:0000313" key="4">
    <source>
        <dbReference type="Proteomes" id="UP000236731"/>
    </source>
</evidence>
<feature type="signal peptide" evidence="2">
    <location>
        <begin position="1"/>
        <end position="20"/>
    </location>
</feature>
<dbReference type="OrthoDB" id="761965at2"/>